<accession>A0ABY4GQD9</accession>
<dbReference type="Proteomes" id="UP000831537">
    <property type="component" value="Chromosome"/>
</dbReference>
<name>A0ABY4GQD9_9BACI</name>
<dbReference type="RefSeq" id="WP_244746986.1">
    <property type="nucleotide sequence ID" value="NZ_CP095071.1"/>
</dbReference>
<reference evidence="2 3" key="1">
    <citation type="submission" date="2022-04" db="EMBL/GenBank/DDBJ databases">
        <title>Gracilibacillus sp. isolated from saltern.</title>
        <authorList>
            <person name="Won M."/>
            <person name="Lee C.-M."/>
            <person name="Woen H.-Y."/>
            <person name="Kwon S.-W."/>
        </authorList>
    </citation>
    <scope>NUCLEOTIDE SEQUENCE [LARGE SCALE GENOMIC DNA]</scope>
    <source>
        <strain evidence="2 3">SSPM10-3</strain>
    </source>
</reference>
<protein>
    <submittedName>
        <fullName evidence="2">GNAT family N-acetyltransferase</fullName>
    </submittedName>
</protein>
<dbReference type="InterPro" id="IPR016181">
    <property type="entry name" value="Acyl_CoA_acyltransferase"/>
</dbReference>
<dbReference type="PROSITE" id="PS51186">
    <property type="entry name" value="GNAT"/>
    <property type="match status" value="1"/>
</dbReference>
<dbReference type="InterPro" id="IPR053144">
    <property type="entry name" value="Acetyltransferase_Butenolide"/>
</dbReference>
<dbReference type="CDD" id="cd04301">
    <property type="entry name" value="NAT_SF"/>
    <property type="match status" value="1"/>
</dbReference>
<dbReference type="Gene3D" id="3.40.630.30">
    <property type="match status" value="1"/>
</dbReference>
<proteinExistence type="predicted"/>
<gene>
    <name evidence="2" type="ORF">MUN87_06960</name>
</gene>
<dbReference type="EMBL" id="CP095071">
    <property type="protein sequence ID" value="UOQ86621.1"/>
    <property type="molecule type" value="Genomic_DNA"/>
</dbReference>
<sequence length="133" mass="15137">MERIIYKSDALITPKHLAEVFQASGIKRPADDLDRLQRMLEHANILITAWDQELLVGVARGLTDFSYCCYLSDLAVDQAYQHRGIGKQLIEEVKQQINEQVALILLSAPNAMDYYPKVGFNQIDNGFIIKRSK</sequence>
<evidence type="ECO:0000259" key="1">
    <source>
        <dbReference type="PROSITE" id="PS51186"/>
    </source>
</evidence>
<dbReference type="PANTHER" id="PTHR43233">
    <property type="entry name" value="FAMILY N-ACETYLTRANSFERASE, PUTATIVE (AFU_ORTHOLOGUE AFUA_6G03350)-RELATED"/>
    <property type="match status" value="1"/>
</dbReference>
<dbReference type="PANTHER" id="PTHR43233:SF1">
    <property type="entry name" value="FAMILY N-ACETYLTRANSFERASE, PUTATIVE (AFU_ORTHOLOGUE AFUA_6G03350)-RELATED"/>
    <property type="match status" value="1"/>
</dbReference>
<organism evidence="2 3">
    <name type="scientific">Gracilibacillus salinarum</name>
    <dbReference type="NCBI Taxonomy" id="2932255"/>
    <lineage>
        <taxon>Bacteria</taxon>
        <taxon>Bacillati</taxon>
        <taxon>Bacillota</taxon>
        <taxon>Bacilli</taxon>
        <taxon>Bacillales</taxon>
        <taxon>Bacillaceae</taxon>
        <taxon>Gracilibacillus</taxon>
    </lineage>
</organism>
<evidence type="ECO:0000313" key="3">
    <source>
        <dbReference type="Proteomes" id="UP000831537"/>
    </source>
</evidence>
<evidence type="ECO:0000313" key="2">
    <source>
        <dbReference type="EMBL" id="UOQ86621.1"/>
    </source>
</evidence>
<dbReference type="InterPro" id="IPR000182">
    <property type="entry name" value="GNAT_dom"/>
</dbReference>
<feature type="domain" description="N-acetyltransferase" evidence="1">
    <location>
        <begin position="4"/>
        <end position="133"/>
    </location>
</feature>
<dbReference type="Pfam" id="PF13673">
    <property type="entry name" value="Acetyltransf_10"/>
    <property type="match status" value="1"/>
</dbReference>
<keyword evidence="3" id="KW-1185">Reference proteome</keyword>
<dbReference type="SUPFAM" id="SSF55729">
    <property type="entry name" value="Acyl-CoA N-acyltransferases (Nat)"/>
    <property type="match status" value="1"/>
</dbReference>